<dbReference type="Pfam" id="PF05170">
    <property type="entry name" value="AsmA"/>
    <property type="match status" value="1"/>
</dbReference>
<dbReference type="InterPro" id="IPR007844">
    <property type="entry name" value="AsmA"/>
</dbReference>
<protein>
    <submittedName>
        <fullName evidence="2">AsmA family protein</fullName>
    </submittedName>
</protein>
<dbReference type="EMBL" id="CP017916">
    <property type="protein sequence ID" value="ARP39540.1"/>
    <property type="molecule type" value="Genomic_DNA"/>
</dbReference>
<accession>A0AA34TRA6</accession>
<keyword evidence="3" id="KW-1185">Reference proteome</keyword>
<evidence type="ECO:0000313" key="2">
    <source>
        <dbReference type="EMBL" id="ARP39540.1"/>
    </source>
</evidence>
<feature type="domain" description="AsmA" evidence="1">
    <location>
        <begin position="3"/>
        <end position="552"/>
    </location>
</feature>
<organism evidence="2 3">
    <name type="scientific">Vibrio syngnathi</name>
    <dbReference type="NCBI Taxonomy" id="3034029"/>
    <lineage>
        <taxon>Bacteria</taxon>
        <taxon>Pseudomonadati</taxon>
        <taxon>Pseudomonadota</taxon>
        <taxon>Gammaproteobacteria</taxon>
        <taxon>Vibrionales</taxon>
        <taxon>Vibrionaceae</taxon>
        <taxon>Vibrio</taxon>
    </lineage>
</organism>
<dbReference type="AlphaFoldDB" id="A0AA34TRA6"/>
<proteinExistence type="predicted"/>
<dbReference type="RefSeq" id="WP_086050274.1">
    <property type="nucleotide sequence ID" value="NZ_CP017916.1"/>
</dbReference>
<evidence type="ECO:0000259" key="1">
    <source>
        <dbReference type="Pfam" id="PF05170"/>
    </source>
</evidence>
<sequence length="656" mass="73422">MKKVFMVFGIALAIAVATIAALLLSLQTQYRADVTNFFIKHAIEQPVLIEDIEYQTPYHITLMGITQSQPEKQTPLYIDKIDLWFSSSSITEAKLVFESVLISGLQLAADDLETLTSLFTQPSIKIHQLAINNLDFSTPEFNARGIDLQISDPTWDDNIALLPYGKTQLSASQLYWQGEAFDNLLIDLDLKPSDSTLYGASFDWRGAKISGQAEQYQQGWSLVNVTIDGLRLNQKQTQSLLSKEWDVAGIQINHINSLDILRSDVEWQYGHLAAFDASLENVQLPFELWKQQKAIFSLQAEGVTIDDDMFIEPSIKLNLDTNQILIEDFYTQFLQGTVQLNGEVTPNSIQLAQLDLQGIKWITESQDSPPPATRLIPWLTQLQNVEISRINIERSQLIQLAQKPYWQVSGLHIEGDQVQLLQDRKLGLWQGKLMASANDASYQNIISAQPVVEMNSEQGKWTLTRLFMPLKHGYVEANATLDFNQISKPWSIDISADGLPIAPMLQQLELPLDATGYGEFELQAAGLYGDSLMLGYSTTGQLTGSVRQGVMTFNDKLSETSTDNVFEIPELNANFDRGRFTLEPVHIIGASAAEQGEQRVQTLNGEMSGELDLLKIEQHTLSITLSDPCHQISGKLTQTEYSEINDCQQKSATPQE</sequence>
<reference evidence="2 3" key="1">
    <citation type="submission" date="2016-10" db="EMBL/GenBank/DDBJ databases">
        <title>The High Quality Genome of Vibrio splendidus K08M4.</title>
        <authorList>
            <person name="Wendling C."/>
            <person name="Chibani C.M."/>
            <person name="Hertel R."/>
            <person name="Sproer C."/>
            <person name="Bunk B."/>
            <person name="Overmann J."/>
            <person name="Roth O."/>
            <person name="Liesegang H."/>
        </authorList>
    </citation>
    <scope>NUCLEOTIDE SEQUENCE [LARGE SCALE GENOMIC DNA]</scope>
    <source>
        <strain evidence="2 3">K08M4</strain>
    </source>
</reference>
<name>A0AA34TRA6_9VIBR</name>
<gene>
    <name evidence="2" type="ORF">K08M4_28490</name>
</gene>
<dbReference type="Proteomes" id="UP000194136">
    <property type="component" value="Chromosome 1"/>
</dbReference>
<dbReference type="KEGG" id="vsy:K08M4_28490"/>
<evidence type="ECO:0000313" key="3">
    <source>
        <dbReference type="Proteomes" id="UP000194136"/>
    </source>
</evidence>